<dbReference type="EMBL" id="JAPNUD010000003">
    <property type="protein sequence ID" value="MDA0639434.1"/>
    <property type="molecule type" value="Genomic_DNA"/>
</dbReference>
<proteinExistence type="predicted"/>
<protein>
    <submittedName>
        <fullName evidence="1">FxSxx-COOH protein</fullName>
    </submittedName>
</protein>
<name>A0ABT4SQK9_9ACTN</name>
<gene>
    <name evidence="1" type="primary">fxsA</name>
    <name evidence="1" type="ORF">OUY24_02245</name>
</gene>
<dbReference type="RefSeq" id="WP_271274945.1">
    <property type="nucleotide sequence ID" value="NZ_BAABFD010000001.1"/>
</dbReference>
<dbReference type="InterPro" id="IPR026334">
    <property type="entry name" value="FxSxx-COOH"/>
</dbReference>
<evidence type="ECO:0000313" key="2">
    <source>
        <dbReference type="Proteomes" id="UP001212498"/>
    </source>
</evidence>
<keyword evidence="2" id="KW-1185">Reference proteome</keyword>
<organism evidence="1 2">
    <name type="scientific">Nonomuraea ferruginea</name>
    <dbReference type="NCBI Taxonomy" id="46174"/>
    <lineage>
        <taxon>Bacteria</taxon>
        <taxon>Bacillati</taxon>
        <taxon>Actinomycetota</taxon>
        <taxon>Actinomycetes</taxon>
        <taxon>Streptosporangiales</taxon>
        <taxon>Streptosporangiaceae</taxon>
        <taxon>Nonomuraea</taxon>
    </lineage>
</organism>
<dbReference type="Proteomes" id="UP001212498">
    <property type="component" value="Unassembled WGS sequence"/>
</dbReference>
<sequence length="59" mass="6298">MMAAQLPTGLISDVALFADLRLAEMEAVGEEELALALSRVVPKVEEVRRVPVAAFSSSI</sequence>
<accession>A0ABT4SQK9</accession>
<dbReference type="NCBIfam" id="TIGR04268">
    <property type="entry name" value="FxSxx-COOH"/>
    <property type="match status" value="1"/>
</dbReference>
<reference evidence="1 2" key="1">
    <citation type="submission" date="2022-11" db="EMBL/GenBank/DDBJ databases">
        <title>Nonomuraea corallina sp. nov., a new species of the genus Nonomuraea isolated from sea side sediment in Thai sea.</title>
        <authorList>
            <person name="Ngamcharungchit C."/>
            <person name="Matsumoto A."/>
            <person name="Suriyachadkun C."/>
            <person name="Panbangred W."/>
            <person name="Inahashi Y."/>
            <person name="Intra B."/>
        </authorList>
    </citation>
    <scope>NUCLEOTIDE SEQUENCE [LARGE SCALE GENOMIC DNA]</scope>
    <source>
        <strain evidence="1 2">DSM 43553</strain>
    </source>
</reference>
<comment type="caution">
    <text evidence="1">The sequence shown here is derived from an EMBL/GenBank/DDBJ whole genome shotgun (WGS) entry which is preliminary data.</text>
</comment>
<evidence type="ECO:0000313" key="1">
    <source>
        <dbReference type="EMBL" id="MDA0639434.1"/>
    </source>
</evidence>